<feature type="transmembrane region" description="Helical" evidence="2">
    <location>
        <begin position="20"/>
        <end position="42"/>
    </location>
</feature>
<feature type="transmembrane region" description="Helical" evidence="2">
    <location>
        <begin position="48"/>
        <end position="68"/>
    </location>
</feature>
<name>A0A2R5GG43_9STRA</name>
<dbReference type="AlphaFoldDB" id="A0A2R5GG43"/>
<feature type="compositionally biased region" description="Basic and acidic residues" evidence="1">
    <location>
        <begin position="383"/>
        <end position="399"/>
    </location>
</feature>
<keyword evidence="2" id="KW-0472">Membrane</keyword>
<sequence>MISIVFGIFAVAGNPRRVALVYVGLNAVFVGIGEVVVLLVWLLTLPGFLVLLLVGIFALVYNVARLIVYPGMIPNVQRGLERELAREVRRNVLQNLEPHVNLLKLLVYVHQSLHLGGQGLSVIWLKERLTELSRQRMQASMSTVEPTLATLRSLQNDKKDHKLLHGGEDVLEALSQVSDLDALLEELVVSPALHALQTHGIGAFAAAIAPSVETLGHNMHLVPAVDSAVDLPAIQPSHRPEAELRDAPWLVLADLAAAIKTCAERTVFFEEIKEAPLKVLPNQVSPGDIELGIRVRKDSDATSSDSDRTRDACESDSEFDVGSPASSHAGGVVEGIKSSSETGGGDSEQEGDDGPAGAALAAVAAAARAAGTSAAAATAAAKAKENQKTTDGIRADGKKHQASAAAAANVEGGDVESIDEEEEEEEEAQAVVKSAAEGGTLALSGGKLGLLLEEFRSARRPMLAIANLEFMRFGLQTRFKGEQAWVSSYQGVHIDTMFLPAKHAKFAADQRTIIVCNPNCGYYEFAAMQNQWAHFYTDLGFNVLLFNYRGYGRSEGWPRPYALQRDGEVLVEYLTRRKGVKRGWIGVHAESIGGVVACHLARHAMRLGISFMVADRTLCDLPSVAANMIGNWAAIAIQGIGWYADNASGFLAAPNSLYRVCTCDPNDEIIANNASLKSGVARRIVAAACYPMPTAANEEQRIAIVASTLLGAPRDRESFDFLWLRDPAFSSAFALATVQMLEAQRELSLLPPLTSNRALASLLHAAVHVLWYTDGYCGESLGSPLSRFYQEWRNFQRPAQATPEHVQNLIKKASIKWVVPLQDWLANLFVWGQDAPPVKDLVSPKDIAQARRAIYSIKGRRVVCGALHPVPFATTVEIYQSLKDDALLQGAALDTDIAAAINAISTALSKIQDMRSKVMAHRGGDPVAQTPAHIADDATEIGIEPVRPAMFLLPLNCGHNGRIGPPGLRQMRNHLLRAGWLPATS</sequence>
<evidence type="ECO:0000313" key="4">
    <source>
        <dbReference type="Proteomes" id="UP000241890"/>
    </source>
</evidence>
<gene>
    <name evidence="3" type="ORF">FCC1311_049592</name>
</gene>
<keyword evidence="2" id="KW-0812">Transmembrane</keyword>
<organism evidence="3 4">
    <name type="scientific">Hondaea fermentalgiana</name>
    <dbReference type="NCBI Taxonomy" id="2315210"/>
    <lineage>
        <taxon>Eukaryota</taxon>
        <taxon>Sar</taxon>
        <taxon>Stramenopiles</taxon>
        <taxon>Bigyra</taxon>
        <taxon>Labyrinthulomycetes</taxon>
        <taxon>Thraustochytrida</taxon>
        <taxon>Thraustochytriidae</taxon>
        <taxon>Hondaea</taxon>
    </lineage>
</organism>
<feature type="compositionally biased region" description="Low complexity" evidence="1">
    <location>
        <begin position="402"/>
        <end position="412"/>
    </location>
</feature>
<dbReference type="PANTHER" id="PTHR12277:SF81">
    <property type="entry name" value="PROTEIN ABHD13"/>
    <property type="match status" value="1"/>
</dbReference>
<evidence type="ECO:0000256" key="1">
    <source>
        <dbReference type="SAM" id="MobiDB-lite"/>
    </source>
</evidence>
<keyword evidence="4" id="KW-1185">Reference proteome</keyword>
<protein>
    <submittedName>
        <fullName evidence="3">Protein ABHD16A</fullName>
    </submittedName>
</protein>
<dbReference type="GO" id="GO:0016020">
    <property type="term" value="C:membrane"/>
    <property type="evidence" value="ECO:0007669"/>
    <property type="project" value="TreeGrafter"/>
</dbReference>
<dbReference type="Proteomes" id="UP000241890">
    <property type="component" value="Unassembled WGS sequence"/>
</dbReference>
<dbReference type="OrthoDB" id="10249433at2759"/>
<feature type="region of interest" description="Disordered" evidence="1">
    <location>
        <begin position="383"/>
        <end position="424"/>
    </location>
</feature>
<evidence type="ECO:0000313" key="3">
    <source>
        <dbReference type="EMBL" id="GBG28738.1"/>
    </source>
</evidence>
<dbReference type="InterPro" id="IPR008536">
    <property type="entry name" value="DUF818"/>
</dbReference>
<dbReference type="EMBL" id="BEYU01000047">
    <property type="protein sequence ID" value="GBG28738.1"/>
    <property type="molecule type" value="Genomic_DNA"/>
</dbReference>
<keyword evidence="2" id="KW-1133">Transmembrane helix</keyword>
<dbReference type="Gene3D" id="3.40.50.1820">
    <property type="entry name" value="alpha/beta hydrolase"/>
    <property type="match status" value="1"/>
</dbReference>
<dbReference type="GO" id="GO:0008474">
    <property type="term" value="F:palmitoyl-(protein) hydrolase activity"/>
    <property type="evidence" value="ECO:0007669"/>
    <property type="project" value="TreeGrafter"/>
</dbReference>
<reference evidence="3 4" key="1">
    <citation type="submission" date="2017-12" db="EMBL/GenBank/DDBJ databases">
        <title>Sequencing, de novo assembly and annotation of complete genome of a new Thraustochytrid species, strain FCC1311.</title>
        <authorList>
            <person name="Sedici K."/>
            <person name="Godart F."/>
            <person name="Aiese Cigliano R."/>
            <person name="Sanseverino W."/>
            <person name="Barakat M."/>
            <person name="Ortet P."/>
            <person name="Marechal E."/>
            <person name="Cagnac O."/>
            <person name="Amato A."/>
        </authorList>
    </citation>
    <scope>NUCLEOTIDE SEQUENCE [LARGE SCALE GENOMIC DNA]</scope>
</reference>
<dbReference type="SUPFAM" id="SSF53474">
    <property type="entry name" value="alpha/beta-Hydrolases"/>
    <property type="match status" value="1"/>
</dbReference>
<comment type="caution">
    <text evidence="3">The sequence shown here is derived from an EMBL/GenBank/DDBJ whole genome shotgun (WGS) entry which is preliminary data.</text>
</comment>
<feature type="compositionally biased region" description="Acidic residues" evidence="1">
    <location>
        <begin position="413"/>
        <end position="424"/>
    </location>
</feature>
<proteinExistence type="predicted"/>
<feature type="region of interest" description="Disordered" evidence="1">
    <location>
        <begin position="295"/>
        <end position="355"/>
    </location>
</feature>
<dbReference type="InParanoid" id="A0A2R5GG43"/>
<dbReference type="PANTHER" id="PTHR12277">
    <property type="entry name" value="ALPHA/BETA HYDROLASE DOMAIN-CONTAINING PROTEIN"/>
    <property type="match status" value="1"/>
</dbReference>
<feature type="compositionally biased region" description="Basic and acidic residues" evidence="1">
    <location>
        <begin position="295"/>
        <end position="313"/>
    </location>
</feature>
<dbReference type="Pfam" id="PF05677">
    <property type="entry name" value="DUF818"/>
    <property type="match status" value="1"/>
</dbReference>
<dbReference type="InterPro" id="IPR029058">
    <property type="entry name" value="AB_hydrolase_fold"/>
</dbReference>
<evidence type="ECO:0000256" key="2">
    <source>
        <dbReference type="SAM" id="Phobius"/>
    </source>
</evidence>
<accession>A0A2R5GG43</accession>